<dbReference type="PROSITE" id="PS51257">
    <property type="entry name" value="PROKAR_LIPOPROTEIN"/>
    <property type="match status" value="1"/>
</dbReference>
<dbReference type="Proteomes" id="UP000051124">
    <property type="component" value="Unassembled WGS sequence"/>
</dbReference>
<dbReference type="AlphaFoldDB" id="A0A0S7WH73"/>
<dbReference type="InterPro" id="IPR038765">
    <property type="entry name" value="Papain-like_cys_pep_sf"/>
</dbReference>
<evidence type="ECO:0000259" key="1">
    <source>
        <dbReference type="Pfam" id="PF12969"/>
    </source>
</evidence>
<evidence type="ECO:0000313" key="2">
    <source>
        <dbReference type="EMBL" id="KPJ49514.1"/>
    </source>
</evidence>
<comment type="caution">
    <text evidence="2">The sequence shown here is derived from an EMBL/GenBank/DDBJ whole genome shotgun (WGS) entry which is preliminary data.</text>
</comment>
<dbReference type="SUPFAM" id="SSF54001">
    <property type="entry name" value="Cysteine proteinases"/>
    <property type="match status" value="1"/>
</dbReference>
<dbReference type="Gene3D" id="2.60.120.1130">
    <property type="match status" value="1"/>
</dbReference>
<protein>
    <recommendedName>
        <fullName evidence="1">DUF3857 domain-containing protein</fullName>
    </recommendedName>
</protein>
<proteinExistence type="predicted"/>
<feature type="domain" description="DUF3857" evidence="1">
    <location>
        <begin position="122"/>
        <end position="279"/>
    </location>
</feature>
<dbReference type="Gene3D" id="3.10.620.30">
    <property type="match status" value="1"/>
</dbReference>
<dbReference type="Gene3D" id="2.60.40.3140">
    <property type="match status" value="1"/>
</dbReference>
<accession>A0A0S7WH73</accession>
<dbReference type="InterPro" id="IPR024618">
    <property type="entry name" value="DUF3857"/>
</dbReference>
<organism evidence="2 3">
    <name type="scientific">candidate division TA06 bacterium DG_26</name>
    <dbReference type="NCBI Taxonomy" id="1703771"/>
    <lineage>
        <taxon>Bacteria</taxon>
        <taxon>Bacteria division TA06</taxon>
    </lineage>
</organism>
<name>A0A0S7WH73_UNCT6</name>
<dbReference type="Pfam" id="PF12969">
    <property type="entry name" value="DUF3857"/>
    <property type="match status" value="1"/>
</dbReference>
<dbReference type="EMBL" id="LIZT01000055">
    <property type="protein sequence ID" value="KPJ49514.1"/>
    <property type="molecule type" value="Genomic_DNA"/>
</dbReference>
<gene>
    <name evidence="2" type="ORF">AMJ40_05325</name>
</gene>
<evidence type="ECO:0000313" key="3">
    <source>
        <dbReference type="Proteomes" id="UP000051124"/>
    </source>
</evidence>
<sequence length="687" mass="78503">MRRWATVFLLFFLSCTFSKTVRFSRRDIIYLWNGEELVGELVEWKGDTLVFGTQDSTIRLNVSSVSSLDFTRKREGDWWVSRDEIDDRLLRNVLSWQTEDWYQDGGYVTLHRTRKCSLLENGKTVASARAINRVLTERGKSVANQSFTYFSSTDSATLRFARGITEDGKVISIRENAVQDAPLFPEFLLYGNLKQKKFAIPEARIGSFLDYSYEIVGKTGPMTPFFLSLGMGGWEPIKVDSVVLEVPRDAHVRYHAEGLPEPTIERTEQGLEYVWVLRDWGPRRRESLAPPPLDVFPRLTIGDSTEWSDVDRLLCSGLDDSLRYPVELIERLEGMRGLQSRVLLDSLYSLVCREIRYAPVPIWASVPIPRSPLGIYRLKYGNSLDKSYLLYALLRKSGIDGHLVLARSREQGRLVMEVPSPRQFSHALLLIVMEGDTLFLDPRDDAYTKGYIDPEIQGQDGLVLAGGGRFVKIPSLEEEGLISEMTVEIQEDGSCDVAKAERFLGKHAVDVRRLKELKQEELRKTLEEEIASHHPGAELLAYSFSPLSDLTQEVHRSIRYRIPHFAIRAGDLLFLPLPEIDYSATSVGSIERTTPLFFETSDFRQHTIRFIIPEGFTVYHAGGKRSCERDSVSFSSQFSVGRKEVQYEDLFARTARLISPSRYGEYRTCIQLMSEVPQEILVLKRMR</sequence>
<reference evidence="2 3" key="1">
    <citation type="journal article" date="2015" name="Microbiome">
        <title>Genomic resolution of linkages in carbon, nitrogen, and sulfur cycling among widespread estuary sediment bacteria.</title>
        <authorList>
            <person name="Baker B.J."/>
            <person name="Lazar C.S."/>
            <person name="Teske A.P."/>
            <person name="Dick G.J."/>
        </authorList>
    </citation>
    <scope>NUCLEOTIDE SEQUENCE [LARGE SCALE GENOMIC DNA]</scope>
    <source>
        <strain evidence="2">DG_26</strain>
    </source>
</reference>